<evidence type="ECO:0000313" key="3">
    <source>
        <dbReference type="EMBL" id="TIC04990.1"/>
    </source>
</evidence>
<dbReference type="SUPFAM" id="SSF51735">
    <property type="entry name" value="NAD(P)-binding Rossmann-fold domains"/>
    <property type="match status" value="1"/>
</dbReference>
<dbReference type="PANTHER" id="PTHR43658">
    <property type="entry name" value="SHORT-CHAIN DEHYDROGENASE/REDUCTASE"/>
    <property type="match status" value="1"/>
</dbReference>
<reference evidence="3 4" key="1">
    <citation type="submission" date="2019-03" db="EMBL/GenBank/DDBJ databases">
        <title>Sequencing 25 genomes of Wallemia mellicola.</title>
        <authorList>
            <person name="Gostincar C."/>
        </authorList>
    </citation>
    <scope>NUCLEOTIDE SEQUENCE [LARGE SCALE GENOMIC DNA]</scope>
    <source>
        <strain evidence="3 4">EXF-1262</strain>
    </source>
</reference>
<organism evidence="3 4">
    <name type="scientific">Wallemia mellicola</name>
    <dbReference type="NCBI Taxonomy" id="1708541"/>
    <lineage>
        <taxon>Eukaryota</taxon>
        <taxon>Fungi</taxon>
        <taxon>Dikarya</taxon>
        <taxon>Basidiomycota</taxon>
        <taxon>Wallemiomycotina</taxon>
        <taxon>Wallemiomycetes</taxon>
        <taxon>Wallemiales</taxon>
        <taxon>Wallemiaceae</taxon>
        <taxon>Wallemia</taxon>
    </lineage>
</organism>
<dbReference type="InterPro" id="IPR020904">
    <property type="entry name" value="Sc_DH/Rdtase_CS"/>
</dbReference>
<keyword evidence="2" id="KW-0560">Oxidoreductase</keyword>
<protein>
    <submittedName>
        <fullName evidence="3">NAD(P)-binding protein</fullName>
    </submittedName>
</protein>
<sequence length="297" mass="33203">MQLLRNTFINLWSWRCWKTDSDEYHRSWRLCRYIGHCRTKAGEEATKNINADKAAYVQTDITSEESVKNAMKVASNAFEKRLSGLVHCAGVAMSQPWTNRLENTIGRSRRLLEINYMGTYITNALFADAVNERFEPEKMASGELFTTKEERGAIISFSSIAGHQPYTRILAYTGGKAAVSAFSRALADFLGPSGIRVNTVSPSVINSANIGARLPYFLAELTKTSSFPARPITPDEIAVGVSLYRFPVLIKSKGAVNYLITNGMMNDHDLRIDGGWRFIFDRSVDREDPRLSAPGLE</sequence>
<dbReference type="InterPro" id="IPR036291">
    <property type="entry name" value="NAD(P)-bd_dom_sf"/>
</dbReference>
<dbReference type="AlphaFoldDB" id="A0A4T0P4A5"/>
<dbReference type="Gene3D" id="3.40.50.720">
    <property type="entry name" value="NAD(P)-binding Rossmann-like Domain"/>
    <property type="match status" value="1"/>
</dbReference>
<evidence type="ECO:0000313" key="4">
    <source>
        <dbReference type="Proteomes" id="UP000307169"/>
    </source>
</evidence>
<proteinExistence type="predicted"/>
<dbReference type="PROSITE" id="PS00061">
    <property type="entry name" value="ADH_SHORT"/>
    <property type="match status" value="1"/>
</dbReference>
<evidence type="ECO:0000256" key="2">
    <source>
        <dbReference type="ARBA" id="ARBA00023002"/>
    </source>
</evidence>
<keyword evidence="1" id="KW-0521">NADP</keyword>
<dbReference type="EMBL" id="SPRH01000001">
    <property type="protein sequence ID" value="TIC04990.1"/>
    <property type="molecule type" value="Genomic_DNA"/>
</dbReference>
<dbReference type="InterPro" id="IPR002347">
    <property type="entry name" value="SDR_fam"/>
</dbReference>
<dbReference type="Pfam" id="PF00106">
    <property type="entry name" value="adh_short"/>
    <property type="match status" value="1"/>
</dbReference>
<dbReference type="GO" id="GO:0005739">
    <property type="term" value="C:mitochondrion"/>
    <property type="evidence" value="ECO:0007669"/>
    <property type="project" value="TreeGrafter"/>
</dbReference>
<dbReference type="PANTHER" id="PTHR43658:SF8">
    <property type="entry name" value="17-BETA-HYDROXYSTEROID DEHYDROGENASE 14-RELATED"/>
    <property type="match status" value="1"/>
</dbReference>
<gene>
    <name evidence="3" type="ORF">E3Q17_00051</name>
</gene>
<comment type="caution">
    <text evidence="3">The sequence shown here is derived from an EMBL/GenBank/DDBJ whole genome shotgun (WGS) entry which is preliminary data.</text>
</comment>
<dbReference type="Proteomes" id="UP000307169">
    <property type="component" value="Unassembled WGS sequence"/>
</dbReference>
<dbReference type="GO" id="GO:0006635">
    <property type="term" value="P:fatty acid beta-oxidation"/>
    <property type="evidence" value="ECO:0007669"/>
    <property type="project" value="TreeGrafter"/>
</dbReference>
<dbReference type="PRINTS" id="PR00081">
    <property type="entry name" value="GDHRDH"/>
</dbReference>
<dbReference type="GO" id="GO:0008670">
    <property type="term" value="F:2,4-dienoyl-CoA reductase (NADPH) activity"/>
    <property type="evidence" value="ECO:0007669"/>
    <property type="project" value="TreeGrafter"/>
</dbReference>
<dbReference type="CDD" id="cd05233">
    <property type="entry name" value="SDR_c"/>
    <property type="match status" value="1"/>
</dbReference>
<evidence type="ECO:0000256" key="1">
    <source>
        <dbReference type="ARBA" id="ARBA00022857"/>
    </source>
</evidence>
<accession>A0A4T0P4A5</accession>
<name>A0A4T0P4A5_9BASI</name>